<feature type="domain" description="Glucose-methanol-choline oxidoreductase N-terminal" evidence="6">
    <location>
        <begin position="155"/>
        <end position="241"/>
    </location>
</feature>
<comment type="caution">
    <text evidence="8">The sequence shown here is derived from an EMBL/GenBank/DDBJ whole genome shotgun (WGS) entry which is preliminary data.</text>
</comment>
<dbReference type="SUPFAM" id="SSF51905">
    <property type="entry name" value="FAD/NAD(P)-binding domain"/>
    <property type="match status" value="1"/>
</dbReference>
<feature type="domain" description="Glucose-methanol-choline oxidoreductase C-terminal" evidence="7">
    <location>
        <begin position="362"/>
        <end position="485"/>
    </location>
</feature>
<dbReference type="GO" id="GO:0016614">
    <property type="term" value="F:oxidoreductase activity, acting on CH-OH group of donors"/>
    <property type="evidence" value="ECO:0007669"/>
    <property type="project" value="InterPro"/>
</dbReference>
<dbReference type="InterPro" id="IPR036188">
    <property type="entry name" value="FAD/NAD-bd_sf"/>
</dbReference>
<evidence type="ECO:0008006" key="10">
    <source>
        <dbReference type="Google" id="ProtNLM"/>
    </source>
</evidence>
<dbReference type="Gene3D" id="3.50.50.60">
    <property type="entry name" value="FAD/NAD(P)-binding domain"/>
    <property type="match status" value="2"/>
</dbReference>
<dbReference type="RefSeq" id="WP_113950879.1">
    <property type="nucleotide sequence ID" value="NZ_QNQU01000021.1"/>
</dbReference>
<evidence type="ECO:0000259" key="7">
    <source>
        <dbReference type="Pfam" id="PF05199"/>
    </source>
</evidence>
<dbReference type="OrthoDB" id="9798604at2"/>
<dbReference type="PANTHER" id="PTHR42784">
    <property type="entry name" value="PYRANOSE 2-OXIDASE"/>
    <property type="match status" value="1"/>
</dbReference>
<dbReference type="Proteomes" id="UP000252081">
    <property type="component" value="Unassembled WGS sequence"/>
</dbReference>
<evidence type="ECO:0000256" key="5">
    <source>
        <dbReference type="ARBA" id="ARBA00023002"/>
    </source>
</evidence>
<accession>A0A366KPJ1</accession>
<dbReference type="InterPro" id="IPR000172">
    <property type="entry name" value="GMC_OxRdtase_N"/>
</dbReference>
<reference evidence="8 9" key="1">
    <citation type="submission" date="2018-07" db="EMBL/GenBank/DDBJ databases">
        <title>A draft genome of a endophytic bacteria, a new species of Pedobacter.</title>
        <authorList>
            <person name="Zhang Z.D."/>
            <person name="Chen Z.J."/>
        </authorList>
    </citation>
    <scope>NUCLEOTIDE SEQUENCE [LARGE SCALE GENOMIC DNA]</scope>
    <source>
        <strain evidence="8 9">RS10</strain>
    </source>
</reference>
<comment type="similarity">
    <text evidence="2">Belongs to the GMC oxidoreductase family.</text>
</comment>
<keyword evidence="3" id="KW-0285">Flavoprotein</keyword>
<dbReference type="PANTHER" id="PTHR42784:SF1">
    <property type="entry name" value="PYRANOSE 2-OXIDASE"/>
    <property type="match status" value="1"/>
</dbReference>
<name>A0A366KPJ1_9SPHI</name>
<keyword evidence="5" id="KW-0560">Oxidoreductase</keyword>
<keyword evidence="9" id="KW-1185">Reference proteome</keyword>
<evidence type="ECO:0000256" key="1">
    <source>
        <dbReference type="ARBA" id="ARBA00001974"/>
    </source>
</evidence>
<keyword evidence="4" id="KW-0274">FAD</keyword>
<protein>
    <recommendedName>
        <fullName evidence="10">GMC family oxidoreductase</fullName>
    </recommendedName>
</protein>
<evidence type="ECO:0000256" key="3">
    <source>
        <dbReference type="ARBA" id="ARBA00022630"/>
    </source>
</evidence>
<evidence type="ECO:0000313" key="8">
    <source>
        <dbReference type="EMBL" id="RBQ03565.1"/>
    </source>
</evidence>
<dbReference type="InterPro" id="IPR051473">
    <property type="entry name" value="P2Ox-like"/>
</dbReference>
<proteinExistence type="inferred from homology"/>
<sequence length="497" mass="56389">MKFDYVIVGSGLGGGVLASHLSSDKKIAVIEAGSENGNSDRVNHHSTGLDFRWPLTRSIEKGGTSNLWHGVLSPLDEIDFKERSWIPGSGWPIKKEDLDPYYDKAAEFLKVNNSKLFIDSVSNKEFQSDLEKIHISEGFKFKYFQQPTPPLRTKTLLNKLADNVTVYTDTVALELIPFEDQPNKIRCVKCYCEKKKEFIEIEGNEIIVAAGALETPRLLLNSTTCGFYSNKNIGRYLMDHPMGNFLQIKFKVPTVAPVFTDTLHSPNNKIKVGMVLDEMIQERHKFPNHNFFIRPSFKEGLDAKTELVKLSLLAVRNNKVSFRDIINILSNLNLARQILTYKLSLKVKLQLADLFLLTEQTPYEQSQVKLSPDLDRYGYRKAEVNWQLNDYDKENIIRYIQFVFNNCFSKDEIKFTVNPEDVDWDKTFTSAAHHVGTARMAASEANGVVDKNLQVFNTQNLFIADGSVFTTSGNVNSGFTIISLAIRLSNYLNGKEN</sequence>
<dbReference type="Pfam" id="PF05199">
    <property type="entry name" value="GMC_oxred_C"/>
    <property type="match status" value="1"/>
</dbReference>
<dbReference type="Pfam" id="PF00732">
    <property type="entry name" value="GMC_oxred_N"/>
    <property type="match status" value="1"/>
</dbReference>
<organism evidence="8 9">
    <name type="scientific">Pedobacter miscanthi</name>
    <dbReference type="NCBI Taxonomy" id="2259170"/>
    <lineage>
        <taxon>Bacteria</taxon>
        <taxon>Pseudomonadati</taxon>
        <taxon>Bacteroidota</taxon>
        <taxon>Sphingobacteriia</taxon>
        <taxon>Sphingobacteriales</taxon>
        <taxon>Sphingobacteriaceae</taxon>
        <taxon>Pedobacter</taxon>
    </lineage>
</organism>
<evidence type="ECO:0000259" key="6">
    <source>
        <dbReference type="Pfam" id="PF00732"/>
    </source>
</evidence>
<dbReference type="InterPro" id="IPR007867">
    <property type="entry name" value="GMC_OxRtase_C"/>
</dbReference>
<dbReference type="GO" id="GO:0050660">
    <property type="term" value="F:flavin adenine dinucleotide binding"/>
    <property type="evidence" value="ECO:0007669"/>
    <property type="project" value="InterPro"/>
</dbReference>
<dbReference type="AlphaFoldDB" id="A0A366KPJ1"/>
<gene>
    <name evidence="8" type="ORF">DRW42_21400</name>
</gene>
<evidence type="ECO:0000256" key="2">
    <source>
        <dbReference type="ARBA" id="ARBA00010790"/>
    </source>
</evidence>
<evidence type="ECO:0000313" key="9">
    <source>
        <dbReference type="Proteomes" id="UP000252081"/>
    </source>
</evidence>
<comment type="cofactor">
    <cofactor evidence="1">
        <name>FAD</name>
        <dbReference type="ChEBI" id="CHEBI:57692"/>
    </cofactor>
</comment>
<dbReference type="EMBL" id="QNQU01000021">
    <property type="protein sequence ID" value="RBQ03565.1"/>
    <property type="molecule type" value="Genomic_DNA"/>
</dbReference>
<evidence type="ECO:0000256" key="4">
    <source>
        <dbReference type="ARBA" id="ARBA00022827"/>
    </source>
</evidence>